<proteinExistence type="predicted"/>
<accession>S2LL10</accession>
<dbReference type="Proteomes" id="UP000006034">
    <property type="component" value="Unassembled WGS sequence"/>
</dbReference>
<evidence type="ECO:0000313" key="2">
    <source>
        <dbReference type="Proteomes" id="UP000006034"/>
    </source>
</evidence>
<keyword evidence="2" id="KW-1185">Reference proteome</keyword>
<evidence type="ECO:0000313" key="1">
    <source>
        <dbReference type="EMBL" id="EPC05924.1"/>
    </source>
</evidence>
<organism evidence="1 2">
    <name type="scientific">Bilophila wadsworthia (strain 3_1_6)</name>
    <dbReference type="NCBI Taxonomy" id="563192"/>
    <lineage>
        <taxon>Bacteria</taxon>
        <taxon>Pseudomonadati</taxon>
        <taxon>Thermodesulfobacteriota</taxon>
        <taxon>Desulfovibrionia</taxon>
        <taxon>Desulfovibrionales</taxon>
        <taxon>Desulfovibrionaceae</taxon>
        <taxon>Bilophila</taxon>
    </lineage>
</organism>
<dbReference type="STRING" id="563192.HMPREF0179_05207"/>
<name>S2LL10_BILW3</name>
<reference evidence="1 2" key="2">
    <citation type="submission" date="2013-04" db="EMBL/GenBank/DDBJ databases">
        <title>The Genome Sequence of Bilophila wadsworthia 3_1_6.</title>
        <authorList>
            <consortium name="The Broad Institute Genomics Platform"/>
            <person name="Earl A."/>
            <person name="Ward D."/>
            <person name="Feldgarden M."/>
            <person name="Gevers D."/>
            <person name="Sibley C."/>
            <person name="Strauss J."/>
            <person name="Allen-Vercoe E."/>
            <person name="Walker B."/>
            <person name="Young S."/>
            <person name="Zeng Q."/>
            <person name="Gargeya S."/>
            <person name="Fitzgerald M."/>
            <person name="Haas B."/>
            <person name="Abouelleil A."/>
            <person name="Allen A.W."/>
            <person name="Alvarado L."/>
            <person name="Arachchi H.M."/>
            <person name="Berlin A.M."/>
            <person name="Chapman S.B."/>
            <person name="Gainer-Dewar J."/>
            <person name="Goldberg J."/>
            <person name="Griggs A."/>
            <person name="Gujja S."/>
            <person name="Hansen M."/>
            <person name="Howarth C."/>
            <person name="Imamovic A."/>
            <person name="Ireland A."/>
            <person name="Larimer J."/>
            <person name="McCowan C."/>
            <person name="Murphy C."/>
            <person name="Pearson M."/>
            <person name="Poon T.W."/>
            <person name="Priest M."/>
            <person name="Roberts A."/>
            <person name="Saif S."/>
            <person name="Shea T."/>
            <person name="Sisk P."/>
            <person name="Sykes S."/>
            <person name="Wortman J."/>
            <person name="Nusbaum C."/>
            <person name="Birren B."/>
        </authorList>
    </citation>
    <scope>NUCLEOTIDE SEQUENCE [LARGE SCALE GENOMIC DNA]</scope>
    <source>
        <strain evidence="1 2">3_1_6</strain>
    </source>
</reference>
<gene>
    <name evidence="1" type="ORF">HMPREF0179_05207</name>
</gene>
<protein>
    <submittedName>
        <fullName evidence="1">Uncharacterized protein</fullName>
    </submittedName>
</protein>
<reference evidence="1 2" key="1">
    <citation type="submission" date="2010-10" db="EMBL/GenBank/DDBJ databases">
        <authorList>
            <consortium name="The Broad Institute Genome Sequencing Platform"/>
            <person name="Ward D."/>
            <person name="Earl A."/>
            <person name="Feldgarden M."/>
            <person name="Young S.K."/>
            <person name="Gargeya S."/>
            <person name="Zeng Q."/>
            <person name="Alvarado L."/>
            <person name="Berlin A."/>
            <person name="Bochicchio J."/>
            <person name="Chapman S.B."/>
            <person name="Chen Z."/>
            <person name="Freedman E."/>
            <person name="Gellesch M."/>
            <person name="Goldberg J."/>
            <person name="Griggs A."/>
            <person name="Gujja S."/>
            <person name="Heilman E."/>
            <person name="Heiman D."/>
            <person name="Howarth C."/>
            <person name="Mehta T."/>
            <person name="Neiman D."/>
            <person name="Pearson M."/>
            <person name="Roberts A."/>
            <person name="Saif S."/>
            <person name="Shea T."/>
            <person name="Shenoy N."/>
            <person name="Sisk P."/>
            <person name="Stolte C."/>
            <person name="Sykes S."/>
            <person name="White J."/>
            <person name="Yandava C."/>
            <person name="Allen-Vercoe E."/>
            <person name="Sibley C."/>
            <person name="Ambrose C.E."/>
            <person name="Strauss J."/>
            <person name="Daigneault M."/>
            <person name="Haas B."/>
            <person name="Nusbaum C."/>
            <person name="Birren B."/>
        </authorList>
    </citation>
    <scope>NUCLEOTIDE SEQUENCE [LARGE SCALE GENOMIC DNA]</scope>
    <source>
        <strain evidence="1 2">3_1_6</strain>
    </source>
</reference>
<dbReference type="HOGENOM" id="CLU_3363556_0_0_7"/>
<comment type="caution">
    <text evidence="1">The sequence shown here is derived from an EMBL/GenBank/DDBJ whole genome shotgun (WGS) entry which is preliminary data.</text>
</comment>
<dbReference type="EMBL" id="ADCP02000001">
    <property type="protein sequence ID" value="EPC05924.1"/>
    <property type="molecule type" value="Genomic_DNA"/>
</dbReference>
<dbReference type="AlphaFoldDB" id="S2LL10"/>
<sequence>MFSLNAALSLSEAPMNWGLCYYYYFRGRSGVEACV</sequence>